<protein>
    <submittedName>
        <fullName evidence="1">Uncharacterized protein</fullName>
    </submittedName>
</protein>
<dbReference type="KEGG" id="chya:V22_19450"/>
<dbReference type="AlphaFoldDB" id="A0A517T8J1"/>
<organism evidence="1 2">
    <name type="scientific">Calycomorphotria hydatis</name>
    <dbReference type="NCBI Taxonomy" id="2528027"/>
    <lineage>
        <taxon>Bacteria</taxon>
        <taxon>Pseudomonadati</taxon>
        <taxon>Planctomycetota</taxon>
        <taxon>Planctomycetia</taxon>
        <taxon>Planctomycetales</taxon>
        <taxon>Planctomycetaceae</taxon>
        <taxon>Calycomorphotria</taxon>
    </lineage>
</organism>
<gene>
    <name evidence="1" type="ORF">V22_19450</name>
</gene>
<accession>A0A517T8J1</accession>
<keyword evidence="2" id="KW-1185">Reference proteome</keyword>
<evidence type="ECO:0000313" key="1">
    <source>
        <dbReference type="EMBL" id="QDT64704.1"/>
    </source>
</evidence>
<reference evidence="1 2" key="1">
    <citation type="submission" date="2019-02" db="EMBL/GenBank/DDBJ databases">
        <title>Deep-cultivation of Planctomycetes and their phenomic and genomic characterization uncovers novel biology.</title>
        <authorList>
            <person name="Wiegand S."/>
            <person name="Jogler M."/>
            <person name="Boedeker C."/>
            <person name="Pinto D."/>
            <person name="Vollmers J."/>
            <person name="Rivas-Marin E."/>
            <person name="Kohn T."/>
            <person name="Peeters S.H."/>
            <person name="Heuer A."/>
            <person name="Rast P."/>
            <person name="Oberbeckmann S."/>
            <person name="Bunk B."/>
            <person name="Jeske O."/>
            <person name="Meyerdierks A."/>
            <person name="Storesund J.E."/>
            <person name="Kallscheuer N."/>
            <person name="Luecker S."/>
            <person name="Lage O.M."/>
            <person name="Pohl T."/>
            <person name="Merkel B.J."/>
            <person name="Hornburger P."/>
            <person name="Mueller R.-W."/>
            <person name="Bruemmer F."/>
            <person name="Labrenz M."/>
            <person name="Spormann A.M."/>
            <person name="Op den Camp H."/>
            <person name="Overmann J."/>
            <person name="Amann R."/>
            <person name="Jetten M.S.M."/>
            <person name="Mascher T."/>
            <person name="Medema M.H."/>
            <person name="Devos D.P."/>
            <person name="Kaster A.-K."/>
            <person name="Ovreas L."/>
            <person name="Rohde M."/>
            <person name="Galperin M.Y."/>
            <person name="Jogler C."/>
        </authorList>
    </citation>
    <scope>NUCLEOTIDE SEQUENCE [LARGE SCALE GENOMIC DNA]</scope>
    <source>
        <strain evidence="1 2">V22</strain>
    </source>
</reference>
<sequence length="86" mass="10058">MKELELANKLEKYFYERVLETGRYTVNLRLVQKWKLVLATERPRSDSVIELLSLLDSDEVTPGTAQDEVDVCMRKWAARILDSELK</sequence>
<dbReference type="EMBL" id="CP036316">
    <property type="protein sequence ID" value="QDT64704.1"/>
    <property type="molecule type" value="Genomic_DNA"/>
</dbReference>
<proteinExistence type="predicted"/>
<name>A0A517T8J1_9PLAN</name>
<dbReference type="RefSeq" id="WP_145262094.1">
    <property type="nucleotide sequence ID" value="NZ_CP036316.1"/>
</dbReference>
<dbReference type="Proteomes" id="UP000319976">
    <property type="component" value="Chromosome"/>
</dbReference>
<evidence type="ECO:0000313" key="2">
    <source>
        <dbReference type="Proteomes" id="UP000319976"/>
    </source>
</evidence>